<feature type="domain" description="Restriction of telomere capping protein 4 C-terminal" evidence="9">
    <location>
        <begin position="172"/>
        <end position="296"/>
    </location>
</feature>
<dbReference type="InterPro" id="IPR028094">
    <property type="entry name" value="RTC4_C"/>
</dbReference>
<dbReference type="HOGENOM" id="CLU_799525_0_0_1"/>
<comment type="similarity">
    <text evidence="4">Belongs to the RTC4 family.</text>
</comment>
<feature type="compositionally biased region" description="Polar residues" evidence="8">
    <location>
        <begin position="309"/>
        <end position="324"/>
    </location>
</feature>
<dbReference type="Proteomes" id="UP000000314">
    <property type="component" value="Chromosome 2"/>
</dbReference>
<dbReference type="RefSeq" id="XP_002491887.1">
    <property type="nucleotide sequence ID" value="XM_002491842.1"/>
</dbReference>
<keyword evidence="6" id="KW-0963">Cytoplasm</keyword>
<dbReference type="GeneID" id="8198200"/>
<comment type="function">
    <text evidence="1">May be involved in a process influencing telomere capping.</text>
</comment>
<dbReference type="PANTHER" id="PTHR41391">
    <property type="entry name" value="RESTRICTION OF TELOMERE CAPPING PROTEIN 4"/>
    <property type="match status" value="1"/>
</dbReference>
<evidence type="ECO:0000256" key="6">
    <source>
        <dbReference type="ARBA" id="ARBA00022490"/>
    </source>
</evidence>
<dbReference type="SMART" id="SM01312">
    <property type="entry name" value="RTC4"/>
    <property type="match status" value="1"/>
</dbReference>
<evidence type="ECO:0000256" key="3">
    <source>
        <dbReference type="ARBA" id="ARBA00004496"/>
    </source>
</evidence>
<evidence type="ECO:0000256" key="1">
    <source>
        <dbReference type="ARBA" id="ARBA00002738"/>
    </source>
</evidence>
<evidence type="ECO:0000313" key="11">
    <source>
        <dbReference type="Proteomes" id="UP000000314"/>
    </source>
</evidence>
<evidence type="ECO:0000256" key="8">
    <source>
        <dbReference type="SAM" id="MobiDB-lite"/>
    </source>
</evidence>
<evidence type="ECO:0000256" key="2">
    <source>
        <dbReference type="ARBA" id="ARBA00004123"/>
    </source>
</evidence>
<gene>
    <name evidence="10" type="ordered locus">PAS_chr2-2_0300</name>
</gene>
<evidence type="ECO:0000256" key="7">
    <source>
        <dbReference type="ARBA" id="ARBA00023242"/>
    </source>
</evidence>
<dbReference type="GO" id="GO:0005737">
    <property type="term" value="C:cytoplasm"/>
    <property type="evidence" value="ECO:0007669"/>
    <property type="project" value="UniProtKB-SubCell"/>
</dbReference>
<name>C4R283_KOMPG</name>
<dbReference type="InterPro" id="IPR039024">
    <property type="entry name" value="RTC4"/>
</dbReference>
<evidence type="ECO:0000256" key="4">
    <source>
        <dbReference type="ARBA" id="ARBA00009461"/>
    </source>
</evidence>
<accession>C4R283</accession>
<reference evidence="10 11" key="1">
    <citation type="journal article" date="2009" name="Nat. Biotechnol.">
        <title>Genome sequence of the recombinant protein production host Pichia pastoris.</title>
        <authorList>
            <person name="De Schutter K."/>
            <person name="Lin Y.C."/>
            <person name="Tiels P."/>
            <person name="Van Hecke A."/>
            <person name="Glinka S."/>
            <person name="Weber-Lehmann J."/>
            <person name="Rouze P."/>
            <person name="Van de Peer Y."/>
            <person name="Callewaert N."/>
        </authorList>
    </citation>
    <scope>NUCLEOTIDE SEQUENCE [LARGE SCALE GENOMIC DNA]</scope>
    <source>
        <strain evidence="11">GS115 / ATCC 20864</strain>
    </source>
</reference>
<keyword evidence="11" id="KW-1185">Reference proteome</keyword>
<evidence type="ECO:0000256" key="5">
    <source>
        <dbReference type="ARBA" id="ARBA00015162"/>
    </source>
</evidence>
<protein>
    <recommendedName>
        <fullName evidence="5">Restriction of telomere capping protein 4</fullName>
    </recommendedName>
</protein>
<dbReference type="PANTHER" id="PTHR41391:SF1">
    <property type="entry name" value="RESTRICTION OF TELOMERE CAPPING PROTEIN 4"/>
    <property type="match status" value="1"/>
</dbReference>
<feature type="region of interest" description="Disordered" evidence="8">
    <location>
        <begin position="304"/>
        <end position="347"/>
    </location>
</feature>
<dbReference type="eggNOG" id="ENOG502S1RG">
    <property type="taxonomic scope" value="Eukaryota"/>
</dbReference>
<sequence length="347" mass="38955">MDQFGRPVYSRLWNRRKSAISPAGEKKSKVRKPYIRQVAASRSSNVTVNPTLADPDASSDEEVAEDRILSNLDSSNKKYTNLDLSNKSPKKELNMYQGIEKSREPVVESDREPTPIVLKLLNDTGNYTANKKAQTKESVMQKYSSKKFSPLIVSYEALRNAIEPHLAIVPAILNGSKPSYFYSLAYEVSKSSKNRVLTKNVLENIDMTKFEVGYLGMKRAGIISDFIRSKYRTLLSELGKSNPVIQFWSVDMFVTCALTPEVISRYIKEEMKLSDLSDAYDLMEWTSDYGKYIMDTEPVGHASWDENTDWTASSNTKETSSGNSPPEPESDTDSLLETGAATNLLTT</sequence>
<organism evidence="10 11">
    <name type="scientific">Komagataella phaffii (strain GS115 / ATCC 20864)</name>
    <name type="common">Yeast</name>
    <name type="synonym">Pichia pastoris</name>
    <dbReference type="NCBI Taxonomy" id="644223"/>
    <lineage>
        <taxon>Eukaryota</taxon>
        <taxon>Fungi</taxon>
        <taxon>Dikarya</taxon>
        <taxon>Ascomycota</taxon>
        <taxon>Saccharomycotina</taxon>
        <taxon>Pichiomycetes</taxon>
        <taxon>Pichiales</taxon>
        <taxon>Pichiaceae</taxon>
        <taxon>Komagataella</taxon>
    </lineage>
</organism>
<dbReference type="Pfam" id="PF14474">
    <property type="entry name" value="RTC4"/>
    <property type="match status" value="1"/>
</dbReference>
<dbReference type="KEGG" id="ppa:PAS_chr2-2_0300"/>
<dbReference type="GO" id="GO:0005634">
    <property type="term" value="C:nucleus"/>
    <property type="evidence" value="ECO:0007669"/>
    <property type="project" value="UniProtKB-SubCell"/>
</dbReference>
<dbReference type="OrthoDB" id="128308at2759"/>
<dbReference type="InParanoid" id="C4R283"/>
<dbReference type="EMBL" id="FN392320">
    <property type="protein sequence ID" value="CAY69607.1"/>
    <property type="molecule type" value="Genomic_DNA"/>
</dbReference>
<proteinExistence type="inferred from homology"/>
<evidence type="ECO:0000259" key="9">
    <source>
        <dbReference type="SMART" id="SM01312"/>
    </source>
</evidence>
<feature type="compositionally biased region" description="Polar residues" evidence="8">
    <location>
        <begin position="40"/>
        <end position="50"/>
    </location>
</feature>
<keyword evidence="7" id="KW-0539">Nucleus</keyword>
<dbReference type="STRING" id="644223.C4R283"/>
<comment type="subcellular location">
    <subcellularLocation>
        <location evidence="3">Cytoplasm</location>
    </subcellularLocation>
    <subcellularLocation>
        <location evidence="2">Nucleus</location>
    </subcellularLocation>
</comment>
<dbReference type="AlphaFoldDB" id="C4R283"/>
<evidence type="ECO:0000313" key="10">
    <source>
        <dbReference type="EMBL" id="CAY69607.1"/>
    </source>
</evidence>
<feature type="region of interest" description="Disordered" evidence="8">
    <location>
        <begin position="15"/>
        <end position="64"/>
    </location>
</feature>